<dbReference type="FunFam" id="1.10.10.10:FF:000322">
    <property type="entry name" value="Probable disease resistance protein At1g63360"/>
    <property type="match status" value="2"/>
</dbReference>
<dbReference type="InterPro" id="IPR055414">
    <property type="entry name" value="LRR_R13L4/SHOC2-like"/>
</dbReference>
<sequence length="1744" mass="198662">MHDPVQYCLHAESATNLTTHLIGLVNEKSRYFIVAHGFVDRIGILDWSVFGEGEESIQSMAETVLSMARSLVGSAISKATSAAAHEASLLLGVQKDIWYIKYELKTMQAFLRAAEVWAEQIRDLSYDIEDCLDEFKVHIESQNLFYQMVKLRKRHLIATQIRNLKSRVEEVSSRNSRYNLVKPISSSNEDDMDCYAEDIRNQSTSNVDETELVGFSDSKIRLLELISANVNNGPTKVICVVGMGGLGKTALSRKIFESKEDIGKNFPCNAWITVSQSFNRIELLKDMIRQFLGSNSLDQVLQELQGKMVVQIPHLSDYLRKKLKEKRYFVVLDDLWSLDAWNWINDIAFPKNNNKGSRIVVTTRDVGLAEKCTTTSLVYHLEHLQMNDAITLLLRKTNRTHEDMGTNKNMQKIVEQIVNKCGRLPLAILTIGAVLATKQVLEWEKFYKQLPSELESNPSLQALRRMVTLGYNHLPSHLKSCFLYLSIFPEDFEIKRSRLVDRWIAEGFVRAKVGMTTKDVGDSYFNELINRSMIQRSRVGIEGKIKSCRVRDIMRDITVSISREENFVFLPVHDGSNLAQENTHHIALHGSMSCKTGLDWSIIRSLAIFGDRPNNLAHTICSNKFRMLRVLDLEDVKFLITQKDFNNIALLRHLKYLSFGRIFSSCIYTLPRSIGKLHGLQTLNMSSTYIATLPTEISKLQCLRTLRCTRVSNNNNFSINHPVKCLTNTMCLPNIFTPSVSSDNRAKQIAELHMATKSCWSESYSVKVPKGIGKLGELQILEHVDIRRTSTSAIQELAQLSKLTKLSVTTKGSTEEKCKILYRAIQRLCSLQSLRVDAEGSSGNGTLKCLDSISYPPLLLKTLKLYGDLEEMPNWIEQLSHLMKFYLLGSKLKEGKTMLILGALPNLMLLCLSLDAYLGENLVFRTGAFQKLRTLWFDKLDQLREIRFENDSSPLLEKIGIRYCRLEIGIIGISNLMRLKEITLGYRVKVGYLGQLEREVGTHPNRPVLRMEEDRSCHDLRRDGKGSAKWTQRSPSLSPRARTHRTDLVVMAETVLSMARSLVGNAITKAGEAAAAEISLLIGVNKEIWFIKDELKTMQAFLMTAEEMEKKPRLLKAWVEQVRDLSFDIEDCLAEFMVHVGSKSLSQQLMKLKHRHRIAIQIRDLKSRVEEVSDRNSRYSLISPNTDEHDTLRDEFRYWSAKNIDEAELVGFDDAKESILNLIDVHANHGLAKVIFVVGMGGLGKTSLVKKSFVRTELLRGLIKQLLGGDSENEHFKGLQSMQRNEKVEDLVEDLKQGLKEKRYFVVLDDMWSIDALNWLNESVFPDSINGGSRIIVTTRDASIIQNCAYPSYLYRLEPLKTDDAKQLLLRKSNKSYEDIKRGKAEKVFDRILERCGGLPLALVAIGAVLRTKCIEDWEKLSLQLSSGLKTKSSLEEMTRVITLSYTHLPSHLKPCFLYLSIFPEDFPIKRRCMVNRWIAEGFVDAKFGMAMEDVGNSYFDELINRSMIQPCRFYSHGVVQSCVLHDIMRDIAISISAEENFVFMTKGFVSGIPPENIRHLSIDGRQDSYLSFDLSHVRSLSFFYNPKEQLASLCSPQLRMLRVLDLEFSLCRVTQNDISNIGSFCHLRYLSVKKGSYIYHIPRSIRKLQGLQTLNLKRSLITKVPAEVTELRSFRSLRCSTLGVYSHFEFTTRDPKKSLVTTMKLPLILPHLISGDKSSEVVAEFRKGERTKRNREPEGVTDS</sequence>
<dbReference type="InterPro" id="IPR032675">
    <property type="entry name" value="LRR_dom_sf"/>
</dbReference>
<dbReference type="EnsemblPlants" id="ORUFI06G11780.5">
    <property type="protein sequence ID" value="ORUFI06G11780.5"/>
    <property type="gene ID" value="ORUFI06G11780"/>
</dbReference>
<evidence type="ECO:0000256" key="3">
    <source>
        <dbReference type="ARBA" id="ARBA00022737"/>
    </source>
</evidence>
<evidence type="ECO:0000259" key="10">
    <source>
        <dbReference type="Pfam" id="PF23559"/>
    </source>
</evidence>
<dbReference type="PANTHER" id="PTHR23155:SF963">
    <property type="entry name" value="OS06G0287000 PROTEIN"/>
    <property type="match status" value="1"/>
</dbReference>
<dbReference type="InterPro" id="IPR044974">
    <property type="entry name" value="Disease_R_plants"/>
</dbReference>
<evidence type="ECO:0000259" key="8">
    <source>
        <dbReference type="Pfam" id="PF00931"/>
    </source>
</evidence>
<feature type="compositionally biased region" description="Basic and acidic residues" evidence="7">
    <location>
        <begin position="1015"/>
        <end position="1026"/>
    </location>
</feature>
<dbReference type="InterPro" id="IPR002182">
    <property type="entry name" value="NB-ARC"/>
</dbReference>
<evidence type="ECO:0000256" key="1">
    <source>
        <dbReference type="ARBA" id="ARBA00008894"/>
    </source>
</evidence>
<proteinExistence type="inferred from homology"/>
<keyword evidence="13" id="KW-1185">Reference proteome</keyword>
<dbReference type="Gene3D" id="3.40.50.300">
    <property type="entry name" value="P-loop containing nucleotide triphosphate hydrolases"/>
    <property type="match status" value="2"/>
</dbReference>
<feature type="region of interest" description="Disordered" evidence="7">
    <location>
        <begin position="1015"/>
        <end position="1040"/>
    </location>
</feature>
<keyword evidence="3" id="KW-0677">Repeat</keyword>
<dbReference type="InterPro" id="IPR041118">
    <property type="entry name" value="Rx_N"/>
</dbReference>
<dbReference type="GO" id="GO:0002758">
    <property type="term" value="P:innate immune response-activating signaling pathway"/>
    <property type="evidence" value="ECO:0007669"/>
    <property type="project" value="UniProtKB-ARBA"/>
</dbReference>
<dbReference type="GO" id="GO:0009626">
    <property type="term" value="P:plant-type hypersensitive response"/>
    <property type="evidence" value="ECO:0007669"/>
    <property type="project" value="UniProtKB-ARBA"/>
</dbReference>
<reference evidence="13" key="1">
    <citation type="submission" date="2013-06" db="EMBL/GenBank/DDBJ databases">
        <authorList>
            <person name="Zhao Q."/>
        </authorList>
    </citation>
    <scope>NUCLEOTIDE SEQUENCE</scope>
    <source>
        <strain evidence="13">cv. W1943</strain>
    </source>
</reference>
<feature type="domain" description="NB-ARC" evidence="8">
    <location>
        <begin position="1229"/>
        <end position="1374"/>
    </location>
</feature>
<evidence type="ECO:0000256" key="2">
    <source>
        <dbReference type="ARBA" id="ARBA00022614"/>
    </source>
</evidence>
<reference evidence="12" key="2">
    <citation type="submission" date="2015-06" db="UniProtKB">
        <authorList>
            <consortium name="EnsemblPlants"/>
        </authorList>
    </citation>
    <scope>IDENTIFICATION</scope>
</reference>
<organism evidence="12 13">
    <name type="scientific">Oryza rufipogon</name>
    <name type="common">Brownbeard rice</name>
    <name type="synonym">Asian wild rice</name>
    <dbReference type="NCBI Taxonomy" id="4529"/>
    <lineage>
        <taxon>Eukaryota</taxon>
        <taxon>Viridiplantae</taxon>
        <taxon>Streptophyta</taxon>
        <taxon>Embryophyta</taxon>
        <taxon>Tracheophyta</taxon>
        <taxon>Spermatophyta</taxon>
        <taxon>Magnoliopsida</taxon>
        <taxon>Liliopsida</taxon>
        <taxon>Poales</taxon>
        <taxon>Poaceae</taxon>
        <taxon>BOP clade</taxon>
        <taxon>Oryzoideae</taxon>
        <taxon>Oryzeae</taxon>
        <taxon>Oryzinae</taxon>
        <taxon>Oryza</taxon>
    </lineage>
</organism>
<protein>
    <recommendedName>
        <fullName evidence="14">NBS-LRR disease resistance protein</fullName>
    </recommendedName>
</protein>
<evidence type="ECO:0000313" key="13">
    <source>
        <dbReference type="Proteomes" id="UP000008022"/>
    </source>
</evidence>
<evidence type="ECO:0000256" key="7">
    <source>
        <dbReference type="SAM" id="MobiDB-lite"/>
    </source>
</evidence>
<keyword evidence="2" id="KW-0433">Leucine-rich repeat</keyword>
<dbReference type="PANTHER" id="PTHR23155">
    <property type="entry name" value="DISEASE RESISTANCE PROTEIN RP"/>
    <property type="match status" value="1"/>
</dbReference>
<accession>A0A0E0PWI7</accession>
<name>A0A0E0PWI7_ORYRU</name>
<dbReference type="Pfam" id="PF23598">
    <property type="entry name" value="LRR_14"/>
    <property type="match status" value="3"/>
</dbReference>
<dbReference type="Gene3D" id="3.80.10.10">
    <property type="entry name" value="Ribonuclease Inhibitor"/>
    <property type="match status" value="3"/>
</dbReference>
<feature type="domain" description="Disease resistance R13L4/SHOC-2-like LRR" evidence="11">
    <location>
        <begin position="765"/>
        <end position="1008"/>
    </location>
</feature>
<feature type="domain" description="NB-ARC" evidence="8">
    <location>
        <begin position="232"/>
        <end position="399"/>
    </location>
</feature>
<keyword evidence="5" id="KW-0611">Plant defense</keyword>
<dbReference type="InterPro" id="IPR058922">
    <property type="entry name" value="WHD_DRP"/>
</dbReference>
<feature type="domain" description="Disease resistance R13L4/SHOC-2-like LRR" evidence="11">
    <location>
        <begin position="603"/>
        <end position="712"/>
    </location>
</feature>
<keyword evidence="4" id="KW-0547">Nucleotide-binding</keyword>
<dbReference type="Pfam" id="PF00931">
    <property type="entry name" value="NB-ARC"/>
    <property type="match status" value="2"/>
</dbReference>
<dbReference type="Proteomes" id="UP000008022">
    <property type="component" value="Unassembled WGS sequence"/>
</dbReference>
<feature type="domain" description="Disease resistance protein winged helix" evidence="10">
    <location>
        <begin position="487"/>
        <end position="557"/>
    </location>
</feature>
<dbReference type="InterPro" id="IPR042197">
    <property type="entry name" value="Apaf_helical"/>
</dbReference>
<dbReference type="Pfam" id="PF18052">
    <property type="entry name" value="Rx_N"/>
    <property type="match status" value="2"/>
</dbReference>
<dbReference type="OMA" id="FGMAMED"/>
<evidence type="ECO:0008006" key="14">
    <source>
        <dbReference type="Google" id="ProtNLM"/>
    </source>
</evidence>
<comment type="similarity">
    <text evidence="1">Belongs to the disease resistance NB-LRR family.</text>
</comment>
<dbReference type="InterPro" id="IPR036388">
    <property type="entry name" value="WH-like_DNA-bd_sf"/>
</dbReference>
<dbReference type="Pfam" id="PF23559">
    <property type="entry name" value="WHD_DRP"/>
    <property type="match status" value="2"/>
</dbReference>
<dbReference type="Gene3D" id="1.10.10.10">
    <property type="entry name" value="Winged helix-like DNA-binding domain superfamily/Winged helix DNA-binding domain"/>
    <property type="match status" value="2"/>
</dbReference>
<evidence type="ECO:0000256" key="4">
    <source>
        <dbReference type="ARBA" id="ARBA00022741"/>
    </source>
</evidence>
<dbReference type="Gramene" id="ORUFI06G11780.5">
    <property type="protein sequence ID" value="ORUFI06G11780.5"/>
    <property type="gene ID" value="ORUFI06G11780"/>
</dbReference>
<feature type="domain" description="Disease resistance N-terminal" evidence="9">
    <location>
        <begin position="72"/>
        <end position="147"/>
    </location>
</feature>
<dbReference type="InterPro" id="IPR027417">
    <property type="entry name" value="P-loop_NTPase"/>
</dbReference>
<evidence type="ECO:0000259" key="11">
    <source>
        <dbReference type="Pfam" id="PF23598"/>
    </source>
</evidence>
<dbReference type="InterPro" id="IPR038005">
    <property type="entry name" value="RX-like_CC"/>
</dbReference>
<evidence type="ECO:0000313" key="12">
    <source>
        <dbReference type="EnsemblPlants" id="ORUFI06G11780.5"/>
    </source>
</evidence>
<dbReference type="Gene3D" id="1.10.8.430">
    <property type="entry name" value="Helical domain of apoptotic protease-activating factors"/>
    <property type="match status" value="2"/>
</dbReference>
<keyword evidence="6" id="KW-0175">Coiled coil</keyword>
<dbReference type="CDD" id="cd14798">
    <property type="entry name" value="RX-CC_like"/>
    <property type="match status" value="2"/>
</dbReference>
<feature type="domain" description="Disease resistance R13L4/SHOC-2-like LRR" evidence="11">
    <location>
        <begin position="1577"/>
        <end position="1681"/>
    </location>
</feature>
<evidence type="ECO:0000256" key="6">
    <source>
        <dbReference type="ARBA" id="ARBA00023054"/>
    </source>
</evidence>
<evidence type="ECO:0000256" key="5">
    <source>
        <dbReference type="ARBA" id="ARBA00022821"/>
    </source>
</evidence>
<dbReference type="HOGENOM" id="CLU_244786_0_0_1"/>
<feature type="domain" description="Disease resistance N-terminal" evidence="9">
    <location>
        <begin position="1063"/>
        <end position="1150"/>
    </location>
</feature>
<evidence type="ECO:0000259" key="9">
    <source>
        <dbReference type="Pfam" id="PF18052"/>
    </source>
</evidence>
<dbReference type="SUPFAM" id="SSF52058">
    <property type="entry name" value="L domain-like"/>
    <property type="match status" value="2"/>
</dbReference>
<feature type="domain" description="Disease resistance protein winged helix" evidence="10">
    <location>
        <begin position="1462"/>
        <end position="1533"/>
    </location>
</feature>
<dbReference type="GO" id="GO:0042742">
    <property type="term" value="P:defense response to bacterium"/>
    <property type="evidence" value="ECO:0007669"/>
    <property type="project" value="UniProtKB-ARBA"/>
</dbReference>
<dbReference type="PRINTS" id="PR00364">
    <property type="entry name" value="DISEASERSIST"/>
</dbReference>
<dbReference type="Gene3D" id="1.20.5.4130">
    <property type="match status" value="2"/>
</dbReference>
<dbReference type="SUPFAM" id="SSF52540">
    <property type="entry name" value="P-loop containing nucleoside triphosphate hydrolases"/>
    <property type="match status" value="2"/>
</dbReference>
<dbReference type="GO" id="GO:0043531">
    <property type="term" value="F:ADP binding"/>
    <property type="evidence" value="ECO:0007669"/>
    <property type="project" value="InterPro"/>
</dbReference>